<dbReference type="Proteomes" id="UP001280121">
    <property type="component" value="Unassembled WGS sequence"/>
</dbReference>
<evidence type="ECO:0000259" key="4">
    <source>
        <dbReference type="Pfam" id="PF02902"/>
    </source>
</evidence>
<keyword evidence="3" id="KW-0378">Hydrolase</keyword>
<keyword evidence="2" id="KW-0645">Protease</keyword>
<organism evidence="5 6">
    <name type="scientific">Dipteronia dyeriana</name>
    <dbReference type="NCBI Taxonomy" id="168575"/>
    <lineage>
        <taxon>Eukaryota</taxon>
        <taxon>Viridiplantae</taxon>
        <taxon>Streptophyta</taxon>
        <taxon>Embryophyta</taxon>
        <taxon>Tracheophyta</taxon>
        <taxon>Spermatophyta</taxon>
        <taxon>Magnoliopsida</taxon>
        <taxon>eudicotyledons</taxon>
        <taxon>Gunneridae</taxon>
        <taxon>Pentapetalae</taxon>
        <taxon>rosids</taxon>
        <taxon>malvids</taxon>
        <taxon>Sapindales</taxon>
        <taxon>Sapindaceae</taxon>
        <taxon>Hippocastanoideae</taxon>
        <taxon>Acereae</taxon>
        <taxon>Dipteronia</taxon>
    </lineage>
</organism>
<dbReference type="Pfam" id="PF02902">
    <property type="entry name" value="Peptidase_C48"/>
    <property type="match status" value="1"/>
</dbReference>
<dbReference type="GO" id="GO:0006508">
    <property type="term" value="P:proteolysis"/>
    <property type="evidence" value="ECO:0007669"/>
    <property type="project" value="UniProtKB-KW"/>
</dbReference>
<dbReference type="InterPro" id="IPR003653">
    <property type="entry name" value="Peptidase_C48_C"/>
</dbReference>
<evidence type="ECO:0000313" key="5">
    <source>
        <dbReference type="EMBL" id="KAK2634964.1"/>
    </source>
</evidence>
<gene>
    <name evidence="5" type="ORF">Ddye_029756</name>
</gene>
<dbReference type="EMBL" id="JANJYI010000009">
    <property type="protein sequence ID" value="KAK2634964.1"/>
    <property type="molecule type" value="Genomic_DNA"/>
</dbReference>
<keyword evidence="6" id="KW-1185">Reference proteome</keyword>
<evidence type="ECO:0000313" key="6">
    <source>
        <dbReference type="Proteomes" id="UP001280121"/>
    </source>
</evidence>
<proteinExistence type="inferred from homology"/>
<feature type="domain" description="Ubiquitin-like protease family profile" evidence="4">
    <location>
        <begin position="19"/>
        <end position="81"/>
    </location>
</feature>
<dbReference type="GO" id="GO:0008234">
    <property type="term" value="F:cysteine-type peptidase activity"/>
    <property type="evidence" value="ECO:0007669"/>
    <property type="project" value="InterPro"/>
</dbReference>
<evidence type="ECO:0000256" key="3">
    <source>
        <dbReference type="ARBA" id="ARBA00022801"/>
    </source>
</evidence>
<name>A0AAD9WKV5_9ROSI</name>
<evidence type="ECO:0000256" key="2">
    <source>
        <dbReference type="ARBA" id="ARBA00022670"/>
    </source>
</evidence>
<dbReference type="AlphaFoldDB" id="A0AAD9WKV5"/>
<sequence>MMPCDAHGVVTTVRWNVLQSRWLDEDLQMVLIPCNVGCRHWLPVTIDLILGKLEILDPWRQDVPVYIRKQQVHPLRWFLPSMLNDVRFHTARRGGRRLFPMQNKSFSVNVVSTSTTS</sequence>
<dbReference type="SUPFAM" id="SSF54001">
    <property type="entry name" value="Cysteine proteinases"/>
    <property type="match status" value="1"/>
</dbReference>
<dbReference type="InterPro" id="IPR038765">
    <property type="entry name" value="Papain-like_cys_pep_sf"/>
</dbReference>
<protein>
    <recommendedName>
        <fullName evidence="4">Ubiquitin-like protease family profile domain-containing protein</fullName>
    </recommendedName>
</protein>
<comment type="caution">
    <text evidence="5">The sequence shown here is derived from an EMBL/GenBank/DDBJ whole genome shotgun (WGS) entry which is preliminary data.</text>
</comment>
<comment type="similarity">
    <text evidence="1">Belongs to the peptidase C48 family.</text>
</comment>
<evidence type="ECO:0000256" key="1">
    <source>
        <dbReference type="ARBA" id="ARBA00005234"/>
    </source>
</evidence>
<accession>A0AAD9WKV5</accession>
<reference evidence="5" key="1">
    <citation type="journal article" date="2023" name="Plant J.">
        <title>Genome sequences and population genomics provide insights into the demographic history, inbreeding, and mutation load of two 'living fossil' tree species of Dipteronia.</title>
        <authorList>
            <person name="Feng Y."/>
            <person name="Comes H.P."/>
            <person name="Chen J."/>
            <person name="Zhu S."/>
            <person name="Lu R."/>
            <person name="Zhang X."/>
            <person name="Li P."/>
            <person name="Qiu J."/>
            <person name="Olsen K.M."/>
            <person name="Qiu Y."/>
        </authorList>
    </citation>
    <scope>NUCLEOTIDE SEQUENCE</scope>
    <source>
        <strain evidence="5">KIB01</strain>
    </source>
</reference>